<dbReference type="Pfam" id="PF05615">
    <property type="entry name" value="THOC7"/>
    <property type="match status" value="1"/>
</dbReference>
<evidence type="ECO:0000256" key="2">
    <source>
        <dbReference type="ARBA" id="ARBA00023242"/>
    </source>
</evidence>
<feature type="region of interest" description="Disordered" evidence="4">
    <location>
        <begin position="194"/>
        <end position="217"/>
    </location>
</feature>
<dbReference type="GO" id="GO:0000445">
    <property type="term" value="C:THO complex part of transcription export complex"/>
    <property type="evidence" value="ECO:0007669"/>
    <property type="project" value="InterPro"/>
</dbReference>
<evidence type="ECO:0000313" key="5">
    <source>
        <dbReference type="EMBL" id="KAF2078581.1"/>
    </source>
</evidence>
<accession>A0A8J4QBL2</accession>
<dbReference type="InterPro" id="IPR008501">
    <property type="entry name" value="THOC7/Mft1"/>
</dbReference>
<organism evidence="5 6">
    <name type="scientific">Polysphondylium violaceum</name>
    <dbReference type="NCBI Taxonomy" id="133409"/>
    <lineage>
        <taxon>Eukaryota</taxon>
        <taxon>Amoebozoa</taxon>
        <taxon>Evosea</taxon>
        <taxon>Eumycetozoa</taxon>
        <taxon>Dictyostelia</taxon>
        <taxon>Dictyosteliales</taxon>
        <taxon>Dictyosteliaceae</taxon>
        <taxon>Polysphondylium</taxon>
    </lineage>
</organism>
<evidence type="ECO:0000313" key="6">
    <source>
        <dbReference type="Proteomes" id="UP000695562"/>
    </source>
</evidence>
<feature type="coiled-coil region" evidence="3">
    <location>
        <begin position="81"/>
        <end position="155"/>
    </location>
</feature>
<evidence type="ECO:0008006" key="7">
    <source>
        <dbReference type="Google" id="ProtNLM"/>
    </source>
</evidence>
<evidence type="ECO:0000256" key="1">
    <source>
        <dbReference type="ARBA" id="ARBA00004123"/>
    </source>
</evidence>
<protein>
    <recommendedName>
        <fullName evidence="7">THO complex subunit 7</fullName>
    </recommendedName>
</protein>
<dbReference type="EMBL" id="AJWJ01000002">
    <property type="protein sequence ID" value="KAF2078581.1"/>
    <property type="molecule type" value="Genomic_DNA"/>
</dbReference>
<sequence length="217" mass="25466">MEDEEDVILKNRLIYKDAIIKRSFKKYLQFINILTDTSDTTNSNSSEKIQSAYISLIKDLSNFELGIQKATTISETSKEELQYYETLFKQKELEIENEKQEILKLKERLAYEKTQRQYKEQYLALYKLINEKPSIDQTEKEIEIAQKELNEISDQTLKTNNKLELRSKQFQLLLHTLGELEKNLDDDNQVIVQQQQSSNMATSTTTTTDNNVDKMES</sequence>
<gene>
    <name evidence="5" type="ORF">CYY_000081</name>
</gene>
<keyword evidence="2" id="KW-0539">Nucleus</keyword>
<keyword evidence="6" id="KW-1185">Reference proteome</keyword>
<proteinExistence type="predicted"/>
<evidence type="ECO:0000256" key="3">
    <source>
        <dbReference type="SAM" id="Coils"/>
    </source>
</evidence>
<dbReference type="GO" id="GO:0006397">
    <property type="term" value="P:mRNA processing"/>
    <property type="evidence" value="ECO:0007669"/>
    <property type="project" value="InterPro"/>
</dbReference>
<comment type="caution">
    <text evidence="5">The sequence shown here is derived from an EMBL/GenBank/DDBJ whole genome shotgun (WGS) entry which is preliminary data.</text>
</comment>
<dbReference type="AlphaFoldDB" id="A0A8J4QBL2"/>
<keyword evidence="3" id="KW-0175">Coiled coil</keyword>
<dbReference type="OrthoDB" id="205166at2759"/>
<feature type="compositionally biased region" description="Low complexity" evidence="4">
    <location>
        <begin position="194"/>
        <end position="210"/>
    </location>
</feature>
<reference evidence="5" key="1">
    <citation type="submission" date="2020-01" db="EMBL/GenBank/DDBJ databases">
        <title>Development of genomics and gene disruption for Polysphondylium violaceum indicates a role for the polyketide synthase stlB in stalk morphogenesis.</title>
        <authorList>
            <person name="Narita B."/>
            <person name="Kawabe Y."/>
            <person name="Kin K."/>
            <person name="Saito T."/>
            <person name="Gibbs R."/>
            <person name="Kuspa A."/>
            <person name="Muzny D."/>
            <person name="Queller D."/>
            <person name="Richards S."/>
            <person name="Strassman J."/>
            <person name="Sucgang R."/>
            <person name="Worley K."/>
            <person name="Schaap P."/>
        </authorList>
    </citation>
    <scope>NUCLEOTIDE SEQUENCE</scope>
    <source>
        <strain evidence="5">QSvi11</strain>
    </source>
</reference>
<comment type="subcellular location">
    <subcellularLocation>
        <location evidence="1">Nucleus</location>
    </subcellularLocation>
</comment>
<name>A0A8J4QBL2_9MYCE</name>
<dbReference type="Proteomes" id="UP000695562">
    <property type="component" value="Unassembled WGS sequence"/>
</dbReference>
<evidence type="ECO:0000256" key="4">
    <source>
        <dbReference type="SAM" id="MobiDB-lite"/>
    </source>
</evidence>